<accession>A0ABQ6LUV2</accession>
<reference evidence="1 2" key="1">
    <citation type="submission" date="2023-04" db="EMBL/GenBank/DDBJ databases">
        <title>Marinobulbifer ophiurae gen. nov., sp. Nov., isolate from tissue of brittle star Ophioplocus japonicus.</title>
        <authorList>
            <person name="Kawano K."/>
            <person name="Sawayama S."/>
            <person name="Nakagawa S."/>
        </authorList>
    </citation>
    <scope>NUCLEOTIDE SEQUENCE [LARGE SCALE GENOMIC DNA]</scope>
    <source>
        <strain evidence="1 2">NKW57</strain>
    </source>
</reference>
<comment type="caution">
    <text evidence="1">The sequence shown here is derived from an EMBL/GenBank/DDBJ whole genome shotgun (WGS) entry which is preliminary data.</text>
</comment>
<name>A0ABQ6LUV2_9GAMM</name>
<keyword evidence="2" id="KW-1185">Reference proteome</keyword>
<organism evidence="1 2">
    <name type="scientific">Biformimicrobium ophioploci</name>
    <dbReference type="NCBI Taxonomy" id="3036711"/>
    <lineage>
        <taxon>Bacteria</taxon>
        <taxon>Pseudomonadati</taxon>
        <taxon>Pseudomonadota</taxon>
        <taxon>Gammaproteobacteria</taxon>
        <taxon>Cellvibrionales</taxon>
        <taxon>Microbulbiferaceae</taxon>
        <taxon>Biformimicrobium</taxon>
    </lineage>
</organism>
<dbReference type="Proteomes" id="UP001224392">
    <property type="component" value="Unassembled WGS sequence"/>
</dbReference>
<evidence type="ECO:0000313" key="1">
    <source>
        <dbReference type="EMBL" id="GMG85837.1"/>
    </source>
</evidence>
<proteinExistence type="predicted"/>
<sequence>MNTVTASRLEDPKADRLYIWPILKSPRQICALLLIVTLGGCGTQGGTATQARPATLADVCERHWLLEDLSLPDHELRLGWRKLMRDRPHFYCNSKGQVKGSDGASPIVGKLAIPASGTLEWLALPKASRISGDETDGKLPRSFRHQLGASTIVSISGEKLVLHSRDGHQLVFRARKD</sequence>
<evidence type="ECO:0000313" key="2">
    <source>
        <dbReference type="Proteomes" id="UP001224392"/>
    </source>
</evidence>
<gene>
    <name evidence="1" type="ORF">MNKW57_01580</name>
</gene>
<dbReference type="RefSeq" id="WP_285762364.1">
    <property type="nucleotide sequence ID" value="NZ_BSYJ01000001.1"/>
</dbReference>
<dbReference type="EMBL" id="BSYJ01000001">
    <property type="protein sequence ID" value="GMG85837.1"/>
    <property type="molecule type" value="Genomic_DNA"/>
</dbReference>
<protein>
    <recommendedName>
        <fullName evidence="3">DUF306 domain-containing protein</fullName>
    </recommendedName>
</protein>
<evidence type="ECO:0008006" key="3">
    <source>
        <dbReference type="Google" id="ProtNLM"/>
    </source>
</evidence>